<keyword evidence="1 3" id="KW-0820">tRNA-binding</keyword>
<dbReference type="EMBL" id="LR214986">
    <property type="protein sequence ID" value="VEU64362.1"/>
    <property type="molecule type" value="Genomic_DNA"/>
</dbReference>
<keyword evidence="2 3" id="KW-0694">RNA-binding</keyword>
<evidence type="ECO:0000256" key="1">
    <source>
        <dbReference type="ARBA" id="ARBA00022555"/>
    </source>
</evidence>
<gene>
    <name evidence="5" type="ORF">NCTC10142_00100</name>
</gene>
<keyword evidence="5" id="KW-0614">Plasmid</keyword>
<evidence type="ECO:0000256" key="2">
    <source>
        <dbReference type="ARBA" id="ARBA00022884"/>
    </source>
</evidence>
<evidence type="ECO:0000256" key="3">
    <source>
        <dbReference type="PROSITE-ProRule" id="PRU00209"/>
    </source>
</evidence>
<dbReference type="GO" id="GO:0000049">
    <property type="term" value="F:tRNA binding"/>
    <property type="evidence" value="ECO:0007669"/>
    <property type="project" value="UniProtKB-UniRule"/>
</dbReference>
<feature type="domain" description="TRNA-binding" evidence="4">
    <location>
        <begin position="84"/>
        <end position="189"/>
    </location>
</feature>
<dbReference type="GO" id="GO:0004826">
    <property type="term" value="F:phenylalanine-tRNA ligase activity"/>
    <property type="evidence" value="ECO:0007669"/>
    <property type="project" value="UniProtKB-EC"/>
</dbReference>
<evidence type="ECO:0000313" key="5">
    <source>
        <dbReference type="EMBL" id="VEU64362.1"/>
    </source>
</evidence>
<dbReference type="SUPFAM" id="SSF50249">
    <property type="entry name" value="Nucleic acid-binding proteins"/>
    <property type="match status" value="1"/>
</dbReference>
<dbReference type="EC" id="6.1.1.20" evidence="5"/>
<dbReference type="RefSeq" id="WP_129720376.1">
    <property type="nucleotide sequence ID" value="NZ_LR214986.1"/>
</dbReference>
<dbReference type="InterPro" id="IPR002547">
    <property type="entry name" value="tRNA-bd_dom"/>
</dbReference>
<evidence type="ECO:0000313" key="6">
    <source>
        <dbReference type="Proteomes" id="UP000289506"/>
    </source>
</evidence>
<organism evidence="5 6">
    <name type="scientific">Mycoplasmopsis cynos</name>
    <dbReference type="NCBI Taxonomy" id="171284"/>
    <lineage>
        <taxon>Bacteria</taxon>
        <taxon>Bacillati</taxon>
        <taxon>Mycoplasmatota</taxon>
        <taxon>Mycoplasmoidales</taxon>
        <taxon>Metamycoplasmataceae</taxon>
        <taxon>Mycoplasmopsis</taxon>
    </lineage>
</organism>
<dbReference type="Gene3D" id="3.30.1940.10">
    <property type="entry name" value="YtpR-like"/>
    <property type="match status" value="1"/>
</dbReference>
<dbReference type="NCBIfam" id="NF045867">
    <property type="entry name" value="PheT_Nterm_rel"/>
    <property type="match status" value="1"/>
</dbReference>
<dbReference type="Gene3D" id="2.40.50.140">
    <property type="entry name" value="Nucleic acid-binding proteins"/>
    <property type="match status" value="1"/>
</dbReference>
<evidence type="ECO:0000259" key="4">
    <source>
        <dbReference type="PROSITE" id="PS50886"/>
    </source>
</evidence>
<protein>
    <submittedName>
        <fullName evidence="5">Phenylalanyl-tRNA synthetase subunit beta</fullName>
        <ecNumber evidence="5">6.1.1.20</ecNumber>
    </submittedName>
</protein>
<proteinExistence type="predicted"/>
<keyword evidence="5" id="KW-0030">Aminoacyl-tRNA synthetase</keyword>
<name>A0A449AHD8_9BACT</name>
<accession>A0A449AHD8</accession>
<reference evidence="5 6" key="1">
    <citation type="submission" date="2019-01" db="EMBL/GenBank/DDBJ databases">
        <authorList>
            <consortium name="Pathogen Informatics"/>
        </authorList>
    </citation>
    <scope>NUCLEOTIDE SEQUENCE [LARGE SCALE GENOMIC DNA]</scope>
    <source>
        <strain evidence="5 6">NCTC10142</strain>
        <plasmid evidence="6">13</plasmid>
    </source>
</reference>
<geneLocation type="plasmid" evidence="5 6">
    <name>13</name>
</geneLocation>
<dbReference type="PROSITE" id="PS50886">
    <property type="entry name" value="TRBD"/>
    <property type="match status" value="1"/>
</dbReference>
<dbReference type="Proteomes" id="UP000289506">
    <property type="component" value="Plasmid 13"/>
</dbReference>
<dbReference type="InterPro" id="IPR037154">
    <property type="entry name" value="YtpR-like_sf"/>
</dbReference>
<dbReference type="InterPro" id="IPR012340">
    <property type="entry name" value="NA-bd_OB-fold"/>
</dbReference>
<sequence>MIIINNISDFFDNSAIIFVNSKIKKEKTIILNDLVFFIDSLNKINSINILNAKKYLIKNKKFYVDKIENYALIKQIANENNLIFDVPKKFVYAEIKARKTHPRSEKLFVLNLFDGTSIFDIVTNTLETEQGRVIVIALPGSTTFSGKDILEGKVLDINSPGMVVSYRTLGINRDGLIFGTKDDIGKEFEF</sequence>
<dbReference type="AlphaFoldDB" id="A0A449AHD8"/>
<keyword evidence="5" id="KW-0436">Ligase</keyword>